<evidence type="ECO:0000256" key="9">
    <source>
        <dbReference type="ARBA" id="ARBA00022840"/>
    </source>
</evidence>
<dbReference type="GO" id="GO:0005524">
    <property type="term" value="F:ATP binding"/>
    <property type="evidence" value="ECO:0007669"/>
    <property type="project" value="UniProtKB-UniRule"/>
</dbReference>
<dbReference type="PRINTS" id="PR00096">
    <property type="entry name" value="GATASE"/>
</dbReference>
<gene>
    <name evidence="11" type="primary">guaA</name>
    <name evidence="15" type="ORF">D9R14_08990</name>
</gene>
<dbReference type="NCBIfam" id="TIGR00888">
    <property type="entry name" value="guaA_Nterm"/>
    <property type="match status" value="1"/>
</dbReference>
<evidence type="ECO:0000256" key="6">
    <source>
        <dbReference type="ARBA" id="ARBA00022741"/>
    </source>
</evidence>
<feature type="domain" description="GMPS ATP-PPase" evidence="14">
    <location>
        <begin position="231"/>
        <end position="423"/>
    </location>
</feature>
<keyword evidence="8 11" id="KW-0658">Purine biosynthesis</keyword>
<evidence type="ECO:0000256" key="2">
    <source>
        <dbReference type="ARBA" id="ARBA00005153"/>
    </source>
</evidence>
<evidence type="ECO:0000256" key="1">
    <source>
        <dbReference type="ARBA" id="ARBA00002332"/>
    </source>
</evidence>
<feature type="active site" evidence="11">
    <location>
        <position position="204"/>
    </location>
</feature>
<evidence type="ECO:0000256" key="3">
    <source>
        <dbReference type="ARBA" id="ARBA00012746"/>
    </source>
</evidence>
<accession>A0A3L7AF14</accession>
<evidence type="ECO:0000256" key="7">
    <source>
        <dbReference type="ARBA" id="ARBA00022749"/>
    </source>
</evidence>
<evidence type="ECO:0000259" key="14">
    <source>
        <dbReference type="PROSITE" id="PS51553"/>
    </source>
</evidence>
<dbReference type="Gene3D" id="3.40.50.620">
    <property type="entry name" value="HUPs"/>
    <property type="match status" value="1"/>
</dbReference>
<dbReference type="HAMAP" id="MF_00344">
    <property type="entry name" value="GMP_synthase"/>
    <property type="match status" value="1"/>
</dbReference>
<dbReference type="InterPro" id="IPR004739">
    <property type="entry name" value="GMP_synth_GATase"/>
</dbReference>
<dbReference type="CDD" id="cd01742">
    <property type="entry name" value="GATase1_GMP_Synthase"/>
    <property type="match status" value="1"/>
</dbReference>
<dbReference type="UniPathway" id="UPA00189">
    <property type="reaction ID" value="UER00296"/>
</dbReference>
<dbReference type="SUPFAM" id="SSF54810">
    <property type="entry name" value="GMP synthetase C-terminal dimerisation domain"/>
    <property type="match status" value="1"/>
</dbReference>
<keyword evidence="10 11" id="KW-0315">Glutamine amidotransferase</keyword>
<dbReference type="Gene3D" id="3.30.300.10">
    <property type="match status" value="1"/>
</dbReference>
<comment type="subunit">
    <text evidence="11">Homodimer.</text>
</comment>
<organism evidence="15 16">
    <name type="scientific">Xanthobacter tagetidis</name>
    <dbReference type="NCBI Taxonomy" id="60216"/>
    <lineage>
        <taxon>Bacteria</taxon>
        <taxon>Pseudomonadati</taxon>
        <taxon>Pseudomonadota</taxon>
        <taxon>Alphaproteobacteria</taxon>
        <taxon>Hyphomicrobiales</taxon>
        <taxon>Xanthobacteraceae</taxon>
        <taxon>Xanthobacter</taxon>
    </lineage>
</organism>
<sequence>MRRPRFCFHGFAAKGGRTPPNPRARPRPMSSPASQETVLIVDFGSQVTQLIARRVREEGVYSEVVPFQKAQEAFRALKPKAVILSGGPASVPDGDSPRAPQEVFEAGIPVLGICYGQMTMAEQLGGQVESGHHREFGRATLQIESTSDLFDGLWHPGEGHTVWMSHGDRITALPPGFKVKGTSANAPFALIEDEARRFYGLMFHPEVVHTPDGARLLSNFVRKVAGLEGTWTMGAFRERAIARIRAQVGTGRVICGLSGGVDSSVAAVLIHEAIGDQLTCVFVDHGLMRRAEADEVISLFRGHYNIPLVHVDASDLFLRELEGVEDPEAKRKTIGRLFIDVFEAEAKKVGGADFLAQGTLYPDVIESVSFAGGPSVTIKSHHNVGGLPDRMNMKLVEPLRDLFKDEVRALGRELGLPESFVGRHPFPGPGLAIRCPGAITREKLDILRQADAIYLEEIRYAGLYDVIWQAFAVLLPVRTVGVMGDGRTYDHVLALRAVTSVDGMTADFYPFDMAFLGRVATRIINEVKGVNRVVYDVTSKPPGTIEWE</sequence>
<evidence type="ECO:0000256" key="11">
    <source>
        <dbReference type="HAMAP-Rule" id="MF_00344"/>
    </source>
</evidence>
<dbReference type="InterPro" id="IPR022310">
    <property type="entry name" value="NAD/GMP_synthase"/>
</dbReference>
<comment type="catalytic activity">
    <reaction evidence="11">
        <text>XMP + L-glutamine + ATP + H2O = GMP + L-glutamate + AMP + diphosphate + 2 H(+)</text>
        <dbReference type="Rhea" id="RHEA:11680"/>
        <dbReference type="ChEBI" id="CHEBI:15377"/>
        <dbReference type="ChEBI" id="CHEBI:15378"/>
        <dbReference type="ChEBI" id="CHEBI:29985"/>
        <dbReference type="ChEBI" id="CHEBI:30616"/>
        <dbReference type="ChEBI" id="CHEBI:33019"/>
        <dbReference type="ChEBI" id="CHEBI:57464"/>
        <dbReference type="ChEBI" id="CHEBI:58115"/>
        <dbReference type="ChEBI" id="CHEBI:58359"/>
        <dbReference type="ChEBI" id="CHEBI:456215"/>
        <dbReference type="EC" id="6.3.5.2"/>
    </reaction>
</comment>
<feature type="binding site" evidence="12">
    <location>
        <begin position="258"/>
        <end position="264"/>
    </location>
    <ligand>
        <name>ATP</name>
        <dbReference type="ChEBI" id="CHEBI:30616"/>
    </ligand>
</feature>
<dbReference type="Pfam" id="PF00117">
    <property type="entry name" value="GATase"/>
    <property type="match status" value="1"/>
</dbReference>
<dbReference type="OrthoDB" id="9802219at2"/>
<dbReference type="InterPro" id="IPR014729">
    <property type="entry name" value="Rossmann-like_a/b/a_fold"/>
</dbReference>
<proteinExistence type="inferred from homology"/>
<dbReference type="Pfam" id="PF00958">
    <property type="entry name" value="GMP_synt_C"/>
    <property type="match status" value="1"/>
</dbReference>
<dbReference type="FunFam" id="3.30.300.10:FF:000002">
    <property type="entry name" value="GMP synthase [glutamine-hydrolyzing]"/>
    <property type="match status" value="1"/>
</dbReference>
<feature type="active site" description="Nucleophile" evidence="11">
    <location>
        <position position="114"/>
    </location>
</feature>
<keyword evidence="6 11" id="KW-0547">Nucleotide-binding</keyword>
<dbReference type="Proteomes" id="UP000269692">
    <property type="component" value="Unassembled WGS sequence"/>
</dbReference>
<comment type="pathway">
    <text evidence="2 11">Purine metabolism; GMP biosynthesis; GMP from XMP (L-Gln route): step 1/1.</text>
</comment>
<feature type="active site" evidence="11">
    <location>
        <position position="206"/>
    </location>
</feature>
<evidence type="ECO:0000256" key="12">
    <source>
        <dbReference type="PROSITE-ProRule" id="PRU00886"/>
    </source>
</evidence>
<dbReference type="SUPFAM" id="SSF52317">
    <property type="entry name" value="Class I glutamine amidotransferase-like"/>
    <property type="match status" value="1"/>
</dbReference>
<dbReference type="GO" id="GO:0005829">
    <property type="term" value="C:cytosol"/>
    <property type="evidence" value="ECO:0007669"/>
    <property type="project" value="TreeGrafter"/>
</dbReference>
<dbReference type="AlphaFoldDB" id="A0A3L7AF14"/>
<dbReference type="Gene3D" id="3.40.50.880">
    <property type="match status" value="1"/>
</dbReference>
<dbReference type="CDD" id="cd01997">
    <property type="entry name" value="GMP_synthase_C"/>
    <property type="match status" value="1"/>
</dbReference>
<feature type="region of interest" description="Disordered" evidence="13">
    <location>
        <begin position="9"/>
        <end position="34"/>
    </location>
</feature>
<dbReference type="InterPro" id="IPR025777">
    <property type="entry name" value="GMPS_ATP_PPase_dom"/>
</dbReference>
<evidence type="ECO:0000256" key="8">
    <source>
        <dbReference type="ARBA" id="ARBA00022755"/>
    </source>
</evidence>
<protein>
    <recommendedName>
        <fullName evidence="4 11">GMP synthase [glutamine-hydrolyzing]</fullName>
        <ecNumber evidence="3 11">6.3.5.2</ecNumber>
    </recommendedName>
    <alternativeName>
        <fullName evidence="11">GMP synthetase</fullName>
    </alternativeName>
    <alternativeName>
        <fullName evidence="11">Glutamine amidotransferase</fullName>
    </alternativeName>
</protein>
<evidence type="ECO:0000256" key="13">
    <source>
        <dbReference type="SAM" id="MobiDB-lite"/>
    </source>
</evidence>
<dbReference type="PROSITE" id="PS51273">
    <property type="entry name" value="GATASE_TYPE_1"/>
    <property type="match status" value="1"/>
</dbReference>
<comment type="function">
    <text evidence="1 11">Catalyzes the synthesis of GMP from XMP.</text>
</comment>
<dbReference type="InterPro" id="IPR017926">
    <property type="entry name" value="GATASE"/>
</dbReference>
<comment type="caution">
    <text evidence="15">The sequence shown here is derived from an EMBL/GenBank/DDBJ whole genome shotgun (WGS) entry which is preliminary data.</text>
</comment>
<dbReference type="InterPro" id="IPR001674">
    <property type="entry name" value="GMP_synth_C"/>
</dbReference>
<dbReference type="PANTHER" id="PTHR11922:SF2">
    <property type="entry name" value="GMP SYNTHASE [GLUTAMINE-HYDROLYZING]"/>
    <property type="match status" value="1"/>
</dbReference>
<keyword evidence="9 11" id="KW-0067">ATP-binding</keyword>
<dbReference type="PANTHER" id="PTHR11922">
    <property type="entry name" value="GMP SYNTHASE-RELATED"/>
    <property type="match status" value="1"/>
</dbReference>
<keyword evidence="7 11" id="KW-0332">GMP biosynthesis</keyword>
<evidence type="ECO:0000256" key="4">
    <source>
        <dbReference type="ARBA" id="ARBA00021562"/>
    </source>
</evidence>
<evidence type="ECO:0000313" key="15">
    <source>
        <dbReference type="EMBL" id="RLP78979.1"/>
    </source>
</evidence>
<keyword evidence="16" id="KW-1185">Reference proteome</keyword>
<dbReference type="PROSITE" id="PS51553">
    <property type="entry name" value="GMPS_ATP_PPASE"/>
    <property type="match status" value="1"/>
</dbReference>
<name>A0A3L7AF14_9HYPH</name>
<evidence type="ECO:0000313" key="16">
    <source>
        <dbReference type="Proteomes" id="UP000269692"/>
    </source>
</evidence>
<dbReference type="InterPro" id="IPR029062">
    <property type="entry name" value="Class_I_gatase-like"/>
</dbReference>
<dbReference type="NCBIfam" id="TIGR00884">
    <property type="entry name" value="guaA_Cterm"/>
    <property type="match status" value="1"/>
</dbReference>
<evidence type="ECO:0000256" key="5">
    <source>
        <dbReference type="ARBA" id="ARBA00022598"/>
    </source>
</evidence>
<keyword evidence="5 11" id="KW-0436">Ligase</keyword>
<evidence type="ECO:0000256" key="10">
    <source>
        <dbReference type="ARBA" id="ARBA00022962"/>
    </source>
</evidence>
<dbReference type="EC" id="6.3.5.2" evidence="3 11"/>
<dbReference type="InterPro" id="IPR022955">
    <property type="entry name" value="GMP_synthase"/>
</dbReference>
<dbReference type="FunFam" id="3.40.50.880:FF:000001">
    <property type="entry name" value="GMP synthase [glutamine-hydrolyzing]"/>
    <property type="match status" value="1"/>
</dbReference>
<dbReference type="FunFam" id="3.40.50.620:FF:000001">
    <property type="entry name" value="GMP synthase [glutamine-hydrolyzing]"/>
    <property type="match status" value="1"/>
</dbReference>
<dbReference type="PRINTS" id="PR00097">
    <property type="entry name" value="ANTSNTHASEII"/>
</dbReference>
<dbReference type="SUPFAM" id="SSF52402">
    <property type="entry name" value="Adenine nucleotide alpha hydrolases-like"/>
    <property type="match status" value="1"/>
</dbReference>
<dbReference type="GO" id="GO:0003921">
    <property type="term" value="F:GMP synthase activity"/>
    <property type="evidence" value="ECO:0007669"/>
    <property type="project" value="InterPro"/>
</dbReference>
<reference evidence="15 16" key="1">
    <citation type="submission" date="2018-10" db="EMBL/GenBank/DDBJ databases">
        <title>Xanthobacter tagetidis genome sequencing and assembly.</title>
        <authorList>
            <person name="Maclea K.S."/>
            <person name="Goen A.E."/>
            <person name="Fatima S.A."/>
        </authorList>
    </citation>
    <scope>NUCLEOTIDE SEQUENCE [LARGE SCALE GENOMIC DNA]</scope>
    <source>
        <strain evidence="15 16">ATCC 700314</strain>
    </source>
</reference>
<dbReference type="NCBIfam" id="NF000848">
    <property type="entry name" value="PRK00074.1"/>
    <property type="match status" value="1"/>
</dbReference>
<dbReference type="EMBL" id="RCTF01000006">
    <property type="protein sequence ID" value="RLP78979.1"/>
    <property type="molecule type" value="Genomic_DNA"/>
</dbReference>
<dbReference type="Pfam" id="PF02540">
    <property type="entry name" value="NAD_synthase"/>
    <property type="match status" value="1"/>
</dbReference>